<accession>A0AAE1V4U8</accession>
<comment type="caution">
    <text evidence="1">The sequence shown here is derived from an EMBL/GenBank/DDBJ whole genome shotgun (WGS) entry which is preliminary data.</text>
</comment>
<dbReference type="Proteomes" id="UP001291623">
    <property type="component" value="Unassembled WGS sequence"/>
</dbReference>
<reference evidence="1" key="1">
    <citation type="submission" date="2023-12" db="EMBL/GenBank/DDBJ databases">
        <title>Genome assembly of Anisodus tanguticus.</title>
        <authorList>
            <person name="Wang Y.-J."/>
        </authorList>
    </citation>
    <scope>NUCLEOTIDE SEQUENCE</scope>
    <source>
        <strain evidence="1">KB-2021</strain>
        <tissue evidence="1">Leaf</tissue>
    </source>
</reference>
<organism evidence="1 2">
    <name type="scientific">Anisodus tanguticus</name>
    <dbReference type="NCBI Taxonomy" id="243964"/>
    <lineage>
        <taxon>Eukaryota</taxon>
        <taxon>Viridiplantae</taxon>
        <taxon>Streptophyta</taxon>
        <taxon>Embryophyta</taxon>
        <taxon>Tracheophyta</taxon>
        <taxon>Spermatophyta</taxon>
        <taxon>Magnoliopsida</taxon>
        <taxon>eudicotyledons</taxon>
        <taxon>Gunneridae</taxon>
        <taxon>Pentapetalae</taxon>
        <taxon>asterids</taxon>
        <taxon>lamiids</taxon>
        <taxon>Solanales</taxon>
        <taxon>Solanaceae</taxon>
        <taxon>Solanoideae</taxon>
        <taxon>Hyoscyameae</taxon>
        <taxon>Anisodus</taxon>
    </lineage>
</organism>
<evidence type="ECO:0000313" key="2">
    <source>
        <dbReference type="Proteomes" id="UP001291623"/>
    </source>
</evidence>
<name>A0AAE1V4U8_9SOLA</name>
<sequence>MLELEEKGTLMLPLRGSNLPRVVLGAVEAAPPYKAPGRRGLRPRIFIFRLLISDVIEKGKEKKAWPASTGLKTRASTKIGVGDKCINGIGDKCFNKNLVLVTKCINGVGDMCFKKFGVGDKCINRVGDKKIWCW</sequence>
<keyword evidence="2" id="KW-1185">Reference proteome</keyword>
<dbReference type="AlphaFoldDB" id="A0AAE1V4U8"/>
<gene>
    <name evidence="1" type="ORF">RND71_025439</name>
</gene>
<dbReference type="EMBL" id="JAVYJV010000013">
    <property type="protein sequence ID" value="KAK4356468.1"/>
    <property type="molecule type" value="Genomic_DNA"/>
</dbReference>
<proteinExistence type="predicted"/>
<protein>
    <submittedName>
        <fullName evidence="1">Uncharacterized protein</fullName>
    </submittedName>
</protein>
<evidence type="ECO:0000313" key="1">
    <source>
        <dbReference type="EMBL" id="KAK4356468.1"/>
    </source>
</evidence>